<sequence>MLAIKHHFWKYGFEATSLFDLERVSGSPKQTLYREFTDKEGMYVAALAHYQVQEVQSANRLLKTQENPKARFQALFDAILADAGSPSGRLGCFICNAAAERTNLGSQATDQLVDALGRLRSIFADALNVPSGDDYLADSVLAGYIGFRNLVRNDWSTTNLQAVANDLLSMTDRGAKLPQQP</sequence>
<protein>
    <submittedName>
        <fullName evidence="5">TetR/AcrR family transcriptional regulator</fullName>
    </submittedName>
</protein>
<dbReference type="InterPro" id="IPR001647">
    <property type="entry name" value="HTH_TetR"/>
</dbReference>
<dbReference type="Pfam" id="PF00440">
    <property type="entry name" value="TetR_N"/>
    <property type="match status" value="1"/>
</dbReference>
<reference evidence="5 6" key="1">
    <citation type="submission" date="2020-04" db="EMBL/GenBank/DDBJ databases">
        <authorList>
            <person name="Liu A."/>
        </authorList>
    </citation>
    <scope>NUCLEOTIDE SEQUENCE [LARGE SCALE GENOMIC DNA]</scope>
    <source>
        <strain evidence="5 6">RZ02</strain>
    </source>
</reference>
<evidence type="ECO:0000256" key="1">
    <source>
        <dbReference type="ARBA" id="ARBA00023015"/>
    </source>
</evidence>
<dbReference type="PANTHER" id="PTHR47506:SF1">
    <property type="entry name" value="HTH-TYPE TRANSCRIPTIONAL REGULATOR YJDC"/>
    <property type="match status" value="1"/>
</dbReference>
<dbReference type="EMBL" id="JABCRE010000002">
    <property type="protein sequence ID" value="NMW31373.1"/>
    <property type="molecule type" value="Genomic_DNA"/>
</dbReference>
<proteinExistence type="predicted"/>
<gene>
    <name evidence="5" type="ORF">HKD42_04815</name>
</gene>
<dbReference type="AlphaFoldDB" id="A0A848QL13"/>
<accession>A0A848QL13</accession>
<evidence type="ECO:0000313" key="6">
    <source>
        <dbReference type="Proteomes" id="UP000561181"/>
    </source>
</evidence>
<dbReference type="InterPro" id="IPR036271">
    <property type="entry name" value="Tet_transcr_reg_TetR-rel_C_sf"/>
</dbReference>
<feature type="domain" description="HTH tetR-type" evidence="4">
    <location>
        <begin position="8"/>
        <end position="45"/>
    </location>
</feature>
<dbReference type="SUPFAM" id="SSF48498">
    <property type="entry name" value="Tetracyclin repressor-like, C-terminal domain"/>
    <property type="match status" value="1"/>
</dbReference>
<keyword evidence="6" id="KW-1185">Reference proteome</keyword>
<evidence type="ECO:0000256" key="3">
    <source>
        <dbReference type="ARBA" id="ARBA00023163"/>
    </source>
</evidence>
<dbReference type="Gene3D" id="1.10.10.60">
    <property type="entry name" value="Homeodomain-like"/>
    <property type="match status" value="1"/>
</dbReference>
<evidence type="ECO:0000256" key="2">
    <source>
        <dbReference type="ARBA" id="ARBA00023125"/>
    </source>
</evidence>
<dbReference type="PANTHER" id="PTHR47506">
    <property type="entry name" value="TRANSCRIPTIONAL REGULATORY PROTEIN"/>
    <property type="match status" value="1"/>
</dbReference>
<dbReference type="GO" id="GO:0003677">
    <property type="term" value="F:DNA binding"/>
    <property type="evidence" value="ECO:0007669"/>
    <property type="project" value="UniProtKB-KW"/>
</dbReference>
<evidence type="ECO:0000259" key="4">
    <source>
        <dbReference type="Pfam" id="PF00440"/>
    </source>
</evidence>
<evidence type="ECO:0000313" key="5">
    <source>
        <dbReference type="EMBL" id="NMW31373.1"/>
    </source>
</evidence>
<dbReference type="InterPro" id="IPR009057">
    <property type="entry name" value="Homeodomain-like_sf"/>
</dbReference>
<dbReference type="Gene3D" id="1.10.357.10">
    <property type="entry name" value="Tetracycline Repressor, domain 2"/>
    <property type="match status" value="1"/>
</dbReference>
<name>A0A848QL13_9SPHN</name>
<keyword evidence="3" id="KW-0804">Transcription</keyword>
<comment type="caution">
    <text evidence="5">The sequence shown here is derived from an EMBL/GenBank/DDBJ whole genome shotgun (WGS) entry which is preliminary data.</text>
</comment>
<keyword evidence="2" id="KW-0238">DNA-binding</keyword>
<keyword evidence="1" id="KW-0805">Transcription regulation</keyword>
<organism evidence="5 6">
    <name type="scientific">Pontixanthobacter rizhaonensis</name>
    <dbReference type="NCBI Taxonomy" id="2730337"/>
    <lineage>
        <taxon>Bacteria</taxon>
        <taxon>Pseudomonadati</taxon>
        <taxon>Pseudomonadota</taxon>
        <taxon>Alphaproteobacteria</taxon>
        <taxon>Sphingomonadales</taxon>
        <taxon>Erythrobacteraceae</taxon>
        <taxon>Pontixanthobacter</taxon>
    </lineage>
</organism>
<dbReference type="SUPFAM" id="SSF46689">
    <property type="entry name" value="Homeodomain-like"/>
    <property type="match status" value="1"/>
</dbReference>
<dbReference type="Proteomes" id="UP000561181">
    <property type="component" value="Unassembled WGS sequence"/>
</dbReference>